<dbReference type="GO" id="GO:0071356">
    <property type="term" value="P:cellular response to tumor necrosis factor"/>
    <property type="evidence" value="ECO:0007669"/>
    <property type="project" value="TreeGrafter"/>
</dbReference>
<evidence type="ECO:0000256" key="3">
    <source>
        <dbReference type="PROSITE-ProRule" id="PRU00023"/>
    </source>
</evidence>
<dbReference type="Gene3D" id="1.25.40.20">
    <property type="entry name" value="Ankyrin repeat-containing domain"/>
    <property type="match status" value="2"/>
</dbReference>
<keyword evidence="2 3" id="KW-0040">ANK repeat</keyword>
<accession>A0AAW6U8E6</accession>
<gene>
    <name evidence="4" type="ORF">QJ521_02095</name>
</gene>
<protein>
    <submittedName>
        <fullName evidence="4">Ankyrin repeat domain-containing protein</fullName>
    </submittedName>
</protein>
<dbReference type="InterPro" id="IPR051070">
    <property type="entry name" value="NF-kappa-B_inhibitor"/>
</dbReference>
<dbReference type="GO" id="GO:0051059">
    <property type="term" value="F:NF-kappaB binding"/>
    <property type="evidence" value="ECO:0007669"/>
    <property type="project" value="TreeGrafter"/>
</dbReference>
<evidence type="ECO:0000313" key="4">
    <source>
        <dbReference type="EMBL" id="MDI6452343.1"/>
    </source>
</evidence>
<feature type="repeat" description="ANK" evidence="3">
    <location>
        <begin position="161"/>
        <end position="193"/>
    </location>
</feature>
<dbReference type="Pfam" id="PF12796">
    <property type="entry name" value="Ank_2"/>
    <property type="match status" value="2"/>
</dbReference>
<evidence type="ECO:0000256" key="2">
    <source>
        <dbReference type="ARBA" id="ARBA00023043"/>
    </source>
</evidence>
<dbReference type="InterPro" id="IPR002110">
    <property type="entry name" value="Ankyrin_rpt"/>
</dbReference>
<dbReference type="SUPFAM" id="SSF48403">
    <property type="entry name" value="Ankyrin repeat"/>
    <property type="match status" value="1"/>
</dbReference>
<dbReference type="InterPro" id="IPR036770">
    <property type="entry name" value="Ankyrin_rpt-contain_sf"/>
</dbReference>
<sequence>MSIFLKATENDLEFVKLHFSHLEMADEKKKTLLHYAVIGSAMDVIKYLLDLDINVNMVDAHGETPLFDCARKGKLEIAKLLISKFATVNIANRHGELPIHLAAFKGDMDMIKLLIESGSYLNKKTSEDKLPVHYAIAGGRSDIIQFLLKESKQNWFIKDTYGNTLLHHAAKTSSVPILDLLLNQNLDPNALNDQFESPIFNAVRFGTIETVRLLLASDAYIDIHNRRYETPVDTAMIFDKHDVLKYLQDYMVTPKYERLVQKQALALAVLNRDHVYLRKLIEKETPMKKDRLQKTALDYAKEYNLSLCVGLLRDIEINGSS</sequence>
<dbReference type="SMART" id="SM00248">
    <property type="entry name" value="ANK"/>
    <property type="match status" value="7"/>
</dbReference>
<dbReference type="PANTHER" id="PTHR46680">
    <property type="entry name" value="NF-KAPPA-B INHIBITOR ALPHA"/>
    <property type="match status" value="1"/>
</dbReference>
<organism evidence="4 5">
    <name type="scientific">Peloplasma aerotolerans</name>
    <dbReference type="NCBI Taxonomy" id="3044389"/>
    <lineage>
        <taxon>Bacteria</taxon>
        <taxon>Bacillati</taxon>
        <taxon>Mycoplasmatota</taxon>
        <taxon>Mollicutes</taxon>
        <taxon>Acholeplasmatales</taxon>
        <taxon>Acholeplasmataceae</taxon>
        <taxon>Peloplasma</taxon>
    </lineage>
</organism>
<keyword evidence="5" id="KW-1185">Reference proteome</keyword>
<comment type="caution">
    <text evidence="4">The sequence shown here is derived from an EMBL/GenBank/DDBJ whole genome shotgun (WGS) entry which is preliminary data.</text>
</comment>
<proteinExistence type="predicted"/>
<evidence type="ECO:0000256" key="1">
    <source>
        <dbReference type="ARBA" id="ARBA00022737"/>
    </source>
</evidence>
<dbReference type="AlphaFoldDB" id="A0AAW6U8E6"/>
<reference evidence="4" key="1">
    <citation type="submission" date="2023-05" db="EMBL/GenBank/DDBJ databases">
        <title>Mariniplasma microaerophilum sp. nov., a novel anaerobic mollicute isolated from terrestrial mud volcano, Taman Peninsula, Russia.</title>
        <authorList>
            <person name="Khomyakova M.A."/>
            <person name="Merkel A.Y."/>
            <person name="Slobodkin A.I."/>
        </authorList>
    </citation>
    <scope>NUCLEOTIDE SEQUENCE</scope>
    <source>
        <strain evidence="4">M4Ah</strain>
    </source>
</reference>
<dbReference type="RefSeq" id="WP_282838758.1">
    <property type="nucleotide sequence ID" value="NZ_JASCXW010000003.1"/>
</dbReference>
<dbReference type="Proteomes" id="UP001431532">
    <property type="component" value="Unassembled WGS sequence"/>
</dbReference>
<dbReference type="PANTHER" id="PTHR46680:SF3">
    <property type="entry name" value="NF-KAPPA-B INHIBITOR CACTUS"/>
    <property type="match status" value="1"/>
</dbReference>
<dbReference type="GO" id="GO:0005829">
    <property type="term" value="C:cytosol"/>
    <property type="evidence" value="ECO:0007669"/>
    <property type="project" value="TreeGrafter"/>
</dbReference>
<keyword evidence="1" id="KW-0677">Repeat</keyword>
<dbReference type="EMBL" id="JASCXW010000003">
    <property type="protein sequence ID" value="MDI6452343.1"/>
    <property type="molecule type" value="Genomic_DNA"/>
</dbReference>
<dbReference type="PROSITE" id="PS50297">
    <property type="entry name" value="ANK_REP_REGION"/>
    <property type="match status" value="4"/>
</dbReference>
<feature type="repeat" description="ANK" evidence="3">
    <location>
        <begin position="94"/>
        <end position="126"/>
    </location>
</feature>
<name>A0AAW6U8E6_9MOLU</name>
<feature type="repeat" description="ANK" evidence="3">
    <location>
        <begin position="61"/>
        <end position="93"/>
    </location>
</feature>
<feature type="repeat" description="ANK" evidence="3">
    <location>
        <begin position="28"/>
        <end position="60"/>
    </location>
</feature>
<evidence type="ECO:0000313" key="5">
    <source>
        <dbReference type="Proteomes" id="UP001431532"/>
    </source>
</evidence>
<dbReference type="PROSITE" id="PS50088">
    <property type="entry name" value="ANK_REPEAT"/>
    <property type="match status" value="4"/>
</dbReference>